<evidence type="ECO:0000256" key="5">
    <source>
        <dbReference type="ARBA" id="ARBA00022553"/>
    </source>
</evidence>
<dbReference type="Gene3D" id="1.10.287.130">
    <property type="match status" value="1"/>
</dbReference>
<dbReference type="EMBL" id="CP003837">
    <property type="protein sequence ID" value="AGH47694.1"/>
    <property type="molecule type" value="Genomic_DNA"/>
</dbReference>
<evidence type="ECO:0000256" key="12">
    <source>
        <dbReference type="PROSITE-ProRule" id="PRU00110"/>
    </source>
</evidence>
<keyword evidence="9 14" id="KW-1133">Transmembrane helix</keyword>
<dbReference type="Gene3D" id="3.30.565.10">
    <property type="entry name" value="Histidine kinase-like ATPase, C-terminal domain"/>
    <property type="match status" value="1"/>
</dbReference>
<comment type="subcellular location">
    <subcellularLocation>
        <location evidence="2">Cell membrane</location>
        <topology evidence="2">Multi-pass membrane protein</topology>
    </subcellularLocation>
</comment>
<evidence type="ECO:0000256" key="8">
    <source>
        <dbReference type="ARBA" id="ARBA00022840"/>
    </source>
</evidence>
<dbReference type="AlphaFoldDB" id="K7A7Y2"/>
<dbReference type="InterPro" id="IPR003594">
    <property type="entry name" value="HATPase_dom"/>
</dbReference>
<dbReference type="CDD" id="cd00082">
    <property type="entry name" value="HisKA"/>
    <property type="match status" value="1"/>
</dbReference>
<dbReference type="PANTHER" id="PTHR45339:SF1">
    <property type="entry name" value="HYBRID SIGNAL TRANSDUCTION HISTIDINE KINASE J"/>
    <property type="match status" value="1"/>
</dbReference>
<evidence type="ECO:0000256" key="1">
    <source>
        <dbReference type="ARBA" id="ARBA00000085"/>
    </source>
</evidence>
<feature type="transmembrane region" description="Helical" evidence="14">
    <location>
        <begin position="251"/>
        <end position="271"/>
    </location>
</feature>
<evidence type="ECO:0000259" key="16">
    <source>
        <dbReference type="PROSITE" id="PS50109"/>
    </source>
</evidence>
<evidence type="ECO:0000256" key="7">
    <source>
        <dbReference type="ARBA" id="ARBA00022741"/>
    </source>
</evidence>
<dbReference type="PROSITE" id="PS50894">
    <property type="entry name" value="HPT"/>
    <property type="match status" value="1"/>
</dbReference>
<keyword evidence="19" id="KW-0418">Kinase</keyword>
<evidence type="ECO:0000256" key="2">
    <source>
        <dbReference type="ARBA" id="ARBA00004651"/>
    </source>
</evidence>
<organism evidence="19 20">
    <name type="scientific">Paraglaciecola psychrophila 170</name>
    <dbReference type="NCBI Taxonomy" id="1129794"/>
    <lineage>
        <taxon>Bacteria</taxon>
        <taxon>Pseudomonadati</taxon>
        <taxon>Pseudomonadota</taxon>
        <taxon>Gammaproteobacteria</taxon>
        <taxon>Alteromonadales</taxon>
        <taxon>Alteromonadaceae</taxon>
        <taxon>Paraglaciecola</taxon>
    </lineage>
</organism>
<dbReference type="Proteomes" id="UP000011864">
    <property type="component" value="Chromosome"/>
</dbReference>
<keyword evidence="10" id="KW-0902">Two-component regulatory system</keyword>
<dbReference type="Gene3D" id="1.20.120.160">
    <property type="entry name" value="HPT domain"/>
    <property type="match status" value="1"/>
</dbReference>
<proteinExistence type="predicted"/>
<dbReference type="Gene3D" id="3.40.50.2300">
    <property type="match status" value="1"/>
</dbReference>
<dbReference type="OrthoDB" id="9810730at2"/>
<dbReference type="InterPro" id="IPR011623">
    <property type="entry name" value="7TMR_DISM_rcpt_extracell_dom1"/>
</dbReference>
<feature type="domain" description="Response regulatory" evidence="17">
    <location>
        <begin position="693"/>
        <end position="807"/>
    </location>
</feature>
<dbReference type="InterPro" id="IPR005467">
    <property type="entry name" value="His_kinase_dom"/>
</dbReference>
<evidence type="ECO:0000256" key="14">
    <source>
        <dbReference type="SAM" id="Phobius"/>
    </source>
</evidence>
<keyword evidence="7" id="KW-0547">Nucleotide-binding</keyword>
<evidence type="ECO:0000259" key="18">
    <source>
        <dbReference type="PROSITE" id="PS50894"/>
    </source>
</evidence>
<dbReference type="SMART" id="SM00387">
    <property type="entry name" value="HATPase_c"/>
    <property type="match status" value="1"/>
</dbReference>
<keyword evidence="4" id="KW-1003">Cell membrane</keyword>
<dbReference type="SUPFAM" id="SSF47384">
    <property type="entry name" value="Homodimeric domain of signal transducing histidine kinase"/>
    <property type="match status" value="1"/>
</dbReference>
<dbReference type="InterPro" id="IPR036890">
    <property type="entry name" value="HATPase_C_sf"/>
</dbReference>
<evidence type="ECO:0000256" key="6">
    <source>
        <dbReference type="ARBA" id="ARBA00022692"/>
    </source>
</evidence>
<dbReference type="Pfam" id="PF07695">
    <property type="entry name" value="7TMR-DISM_7TM"/>
    <property type="match status" value="1"/>
</dbReference>
<dbReference type="SMART" id="SM00448">
    <property type="entry name" value="REC"/>
    <property type="match status" value="1"/>
</dbReference>
<dbReference type="CDD" id="cd17546">
    <property type="entry name" value="REC_hyHK_CKI1_RcsC-like"/>
    <property type="match status" value="1"/>
</dbReference>
<evidence type="ECO:0000256" key="3">
    <source>
        <dbReference type="ARBA" id="ARBA00012438"/>
    </source>
</evidence>
<feature type="transmembrane region" description="Helical" evidence="14">
    <location>
        <begin position="337"/>
        <end position="355"/>
    </location>
</feature>
<dbReference type="PROSITE" id="PS50110">
    <property type="entry name" value="RESPONSE_REGULATORY"/>
    <property type="match status" value="1"/>
</dbReference>
<evidence type="ECO:0000256" key="11">
    <source>
        <dbReference type="ARBA" id="ARBA00023136"/>
    </source>
</evidence>
<feature type="transmembrane region" description="Helical" evidence="14">
    <location>
        <begin position="219"/>
        <end position="239"/>
    </location>
</feature>
<dbReference type="GO" id="GO:0005524">
    <property type="term" value="F:ATP binding"/>
    <property type="evidence" value="ECO:0007669"/>
    <property type="project" value="UniProtKB-KW"/>
</dbReference>
<keyword evidence="5 13" id="KW-0597">Phosphoprotein</keyword>
<dbReference type="eggNOG" id="COG2205">
    <property type="taxonomic scope" value="Bacteria"/>
</dbReference>
<keyword evidence="19" id="KW-0808">Transferase</keyword>
<dbReference type="CDD" id="cd16922">
    <property type="entry name" value="HATPase_EvgS-ArcB-TorS-like"/>
    <property type="match status" value="1"/>
</dbReference>
<dbReference type="Pfam" id="PF00072">
    <property type="entry name" value="Response_reg"/>
    <property type="match status" value="1"/>
</dbReference>
<dbReference type="Pfam" id="PF02518">
    <property type="entry name" value="HATPase_c"/>
    <property type="match status" value="1"/>
</dbReference>
<dbReference type="InterPro" id="IPR001789">
    <property type="entry name" value="Sig_transdc_resp-reg_receiver"/>
</dbReference>
<dbReference type="STRING" id="1129794.C427_5600"/>
<feature type="modified residue" description="Phosphohistidine" evidence="12">
    <location>
        <position position="857"/>
    </location>
</feature>
<reference evidence="19 20" key="1">
    <citation type="journal article" date="2013" name="Genome Announc.">
        <title>Complete Genome Sequence of Glaciecola psychrophila Strain 170T.</title>
        <authorList>
            <person name="Yin J."/>
            <person name="Chen J."/>
            <person name="Liu G."/>
            <person name="Yu Y."/>
            <person name="Song L."/>
            <person name="Wang X."/>
            <person name="Qu X."/>
        </authorList>
    </citation>
    <scope>NUCLEOTIDE SEQUENCE [LARGE SCALE GENOMIC DNA]</scope>
    <source>
        <strain evidence="19 20">170</strain>
    </source>
</reference>
<dbReference type="PROSITE" id="PS50109">
    <property type="entry name" value="HIS_KIN"/>
    <property type="match status" value="1"/>
</dbReference>
<dbReference type="InterPro" id="IPR011006">
    <property type="entry name" value="CheY-like_superfamily"/>
</dbReference>
<dbReference type="HOGENOM" id="CLU_295755_0_0_6"/>
<dbReference type="InterPro" id="IPR004358">
    <property type="entry name" value="Sig_transdc_His_kin-like_C"/>
</dbReference>
<dbReference type="Pfam" id="PF00512">
    <property type="entry name" value="HisKA"/>
    <property type="match status" value="1"/>
</dbReference>
<dbReference type="InterPro" id="IPR036097">
    <property type="entry name" value="HisK_dim/P_sf"/>
</dbReference>
<dbReference type="PRINTS" id="PR00344">
    <property type="entry name" value="BCTRLSENSOR"/>
</dbReference>
<feature type="transmembrane region" description="Helical" evidence="14">
    <location>
        <begin position="191"/>
        <end position="212"/>
    </location>
</feature>
<dbReference type="PANTHER" id="PTHR45339">
    <property type="entry name" value="HYBRID SIGNAL TRANSDUCTION HISTIDINE KINASE J"/>
    <property type="match status" value="1"/>
</dbReference>
<name>K7A7Y2_9ALTE</name>
<dbReference type="InterPro" id="IPR003661">
    <property type="entry name" value="HisK_dim/P_dom"/>
</dbReference>
<protein>
    <recommendedName>
        <fullName evidence="3">histidine kinase</fullName>
        <ecNumber evidence="3">2.7.13.3</ecNumber>
    </recommendedName>
</protein>
<feature type="chain" id="PRO_5003898843" description="histidine kinase" evidence="15">
    <location>
        <begin position="27"/>
        <end position="1022"/>
    </location>
</feature>
<evidence type="ECO:0000256" key="15">
    <source>
        <dbReference type="SAM" id="SignalP"/>
    </source>
</evidence>
<keyword evidence="8" id="KW-0067">ATP-binding</keyword>
<feature type="signal peptide" evidence="15">
    <location>
        <begin position="1"/>
        <end position="26"/>
    </location>
</feature>
<dbReference type="CDD" id="cd00088">
    <property type="entry name" value="HPT"/>
    <property type="match status" value="1"/>
</dbReference>
<sequence>MCGISLKQVKLLIGFLTLCVFITANASVAPTDNIASFSLSVINNQNISNKVSYLSLKDSSTLPPSQLDQLDTWLHTLTSHQSTSVLGDKYVVAFEIYNDTQLTEWFIYPYGSVVQSIEILCFSIDNPVSYVKSGHGLKNQQDFHYGNKIAISPGQRKTLLMIFESEYFFAPIKILVKPHVQAEQLFQSENVILLISLGMCLALGIYNLFIFFSTRNKQYLTYAIATLAYAFGWAAVFGVPEYVGLNSSEHWLMPAYIIGALFTSLFNIQFLRLEESAPKTAKTLKIIALFATLSLPFAFYSQGVGLYLASLFTSIACILGLYSGVRSWMSGYSPAKYFVFALLSVVLPNMVGNLMNLGVLPGLNINIYLLGLIGNSLDSLLLAFALAAQLRLLTIQNIELTASLENTVQERTFELRKSNYQLEQTNSDLIEASNTKGRFLATMSHEIRTPLTSIIGYADGILLGDIDKAEQERVTKIIAENGNHLLSVINDILDISKIEANKLDFESIPTPLFSILAQIESVVGKRARDKGLAFHLEYQYPLPAHIKTDPTRLKQILFNLTNNAIKFTEQGYVGLSVSLVDNRLQIQVKDSGEGITEQQQEHLFQPFTQADSSINRRFGGTGLGLSISRRLANGLGGDIKVHSSPRKGSTFTLNIDLSVVQDSPWINNVGEIWQSTPTKSVKRTALPNFVGNKVLLADDHPNNRELISILLKRMNITVTEVENGKQVLETIFYQKFDLILLDIHMPQMDGTEALKQIRAAGNYTPVIALTANNMKHEIEHYMRLGFSDHLAKPISRHHFITKLSFYLNKQGEIDSPLHQGDMLRLIKDYQLDLSEQVVNLEQALKQSDLTIISEIAHRIRGSAGSFGFDIIGNKFADIEHCALQDDEISVAYELPKIIALTKLCIDLPGVDIAQGIVKHHNSAKQFLDAIFDLVKQSQQTLIDLSAALDNNEINSALVHLYKFFPASFDCALVKSEPAFQALEDMIKQGKPESHEYYPHLDIIRAHLAELNEALQPSLTYDI</sequence>
<dbReference type="InterPro" id="IPR008207">
    <property type="entry name" value="Sig_transdc_His_kin_Hpt_dom"/>
</dbReference>
<dbReference type="eggNOG" id="COG0784">
    <property type="taxonomic scope" value="Bacteria"/>
</dbReference>
<feature type="modified residue" description="4-aspartylphosphate" evidence="13">
    <location>
        <position position="742"/>
    </location>
</feature>
<feature type="transmembrane region" description="Helical" evidence="14">
    <location>
        <begin position="283"/>
        <end position="300"/>
    </location>
</feature>
<feature type="transmembrane region" description="Helical" evidence="14">
    <location>
        <begin position="367"/>
        <end position="388"/>
    </location>
</feature>
<dbReference type="eggNOG" id="COG2198">
    <property type="taxonomic scope" value="Bacteria"/>
</dbReference>
<dbReference type="SUPFAM" id="SSF52172">
    <property type="entry name" value="CheY-like"/>
    <property type="match status" value="1"/>
</dbReference>
<evidence type="ECO:0000256" key="13">
    <source>
        <dbReference type="PROSITE-ProRule" id="PRU00169"/>
    </source>
</evidence>
<dbReference type="PATRIC" id="fig|1129794.4.peg.5577"/>
<feature type="domain" description="HPt" evidence="18">
    <location>
        <begin position="818"/>
        <end position="915"/>
    </location>
</feature>
<dbReference type="SMART" id="SM00388">
    <property type="entry name" value="HisKA"/>
    <property type="match status" value="1"/>
</dbReference>
<dbReference type="KEGG" id="gps:C427_5600"/>
<dbReference type="EC" id="2.7.13.3" evidence="3"/>
<dbReference type="Pfam" id="PF01627">
    <property type="entry name" value="Hpt"/>
    <property type="match status" value="1"/>
</dbReference>
<dbReference type="GO" id="GO:0000155">
    <property type="term" value="F:phosphorelay sensor kinase activity"/>
    <property type="evidence" value="ECO:0007669"/>
    <property type="project" value="InterPro"/>
</dbReference>
<keyword evidence="20" id="KW-1185">Reference proteome</keyword>
<evidence type="ECO:0000256" key="4">
    <source>
        <dbReference type="ARBA" id="ARBA00022475"/>
    </source>
</evidence>
<dbReference type="FunFam" id="3.30.565.10:FF:000010">
    <property type="entry name" value="Sensor histidine kinase RcsC"/>
    <property type="match status" value="1"/>
</dbReference>
<dbReference type="SUPFAM" id="SSF55874">
    <property type="entry name" value="ATPase domain of HSP90 chaperone/DNA topoisomerase II/histidine kinase"/>
    <property type="match status" value="1"/>
</dbReference>
<evidence type="ECO:0000256" key="10">
    <source>
        <dbReference type="ARBA" id="ARBA00023012"/>
    </source>
</evidence>
<dbReference type="InterPro" id="IPR036641">
    <property type="entry name" value="HPT_dom_sf"/>
</dbReference>
<evidence type="ECO:0000313" key="20">
    <source>
        <dbReference type="Proteomes" id="UP000011864"/>
    </source>
</evidence>
<evidence type="ECO:0000313" key="19">
    <source>
        <dbReference type="EMBL" id="AGH47694.1"/>
    </source>
</evidence>
<accession>K7A7Y2</accession>
<comment type="catalytic activity">
    <reaction evidence="1">
        <text>ATP + protein L-histidine = ADP + protein N-phospho-L-histidine.</text>
        <dbReference type="EC" id="2.7.13.3"/>
    </reaction>
</comment>
<keyword evidence="6 14" id="KW-0812">Transmembrane</keyword>
<keyword evidence="11 14" id="KW-0472">Membrane</keyword>
<dbReference type="GO" id="GO:0005886">
    <property type="term" value="C:plasma membrane"/>
    <property type="evidence" value="ECO:0007669"/>
    <property type="project" value="UniProtKB-SubCell"/>
</dbReference>
<feature type="domain" description="Histidine kinase" evidence="16">
    <location>
        <begin position="442"/>
        <end position="659"/>
    </location>
</feature>
<keyword evidence="15" id="KW-0732">Signal</keyword>
<evidence type="ECO:0000256" key="9">
    <source>
        <dbReference type="ARBA" id="ARBA00022989"/>
    </source>
</evidence>
<dbReference type="SUPFAM" id="SSF47226">
    <property type="entry name" value="Histidine-containing phosphotransfer domain, HPT domain"/>
    <property type="match status" value="1"/>
</dbReference>
<evidence type="ECO:0000259" key="17">
    <source>
        <dbReference type="PROSITE" id="PS50110"/>
    </source>
</evidence>
<gene>
    <name evidence="19" type="ORF">C427_5600</name>
</gene>